<dbReference type="Pfam" id="PF00076">
    <property type="entry name" value="RRM_1"/>
    <property type="match status" value="1"/>
</dbReference>
<dbReference type="Pfam" id="PF00642">
    <property type="entry name" value="zf-CCCH"/>
    <property type="match status" value="1"/>
</dbReference>
<evidence type="ECO:0000259" key="9">
    <source>
        <dbReference type="PROSITE" id="PS50103"/>
    </source>
</evidence>
<evidence type="ECO:0000256" key="7">
    <source>
        <dbReference type="PROSITE-ProRule" id="PRU00723"/>
    </source>
</evidence>
<dbReference type="Gene3D" id="3.30.70.330">
    <property type="match status" value="1"/>
</dbReference>
<dbReference type="SMART" id="SM00356">
    <property type="entry name" value="ZnF_C3H1"/>
    <property type="match status" value="1"/>
</dbReference>
<evidence type="ECO:0000256" key="3">
    <source>
        <dbReference type="ARBA" id="ARBA00022833"/>
    </source>
</evidence>
<dbReference type="GO" id="GO:0008270">
    <property type="term" value="F:zinc ion binding"/>
    <property type="evidence" value="ECO:0007669"/>
    <property type="project" value="UniProtKB-KW"/>
</dbReference>
<keyword evidence="5" id="KW-0238">DNA-binding</keyword>
<dbReference type="InterPro" id="IPR000571">
    <property type="entry name" value="Znf_CCCH"/>
</dbReference>
<proteinExistence type="predicted"/>
<organism evidence="10 11">
    <name type="scientific">Spirodela intermedia</name>
    <name type="common">Intermediate duckweed</name>
    <dbReference type="NCBI Taxonomy" id="51605"/>
    <lineage>
        <taxon>Eukaryota</taxon>
        <taxon>Viridiplantae</taxon>
        <taxon>Streptophyta</taxon>
        <taxon>Embryophyta</taxon>
        <taxon>Tracheophyta</taxon>
        <taxon>Spermatophyta</taxon>
        <taxon>Magnoliopsida</taxon>
        <taxon>Liliopsida</taxon>
        <taxon>Araceae</taxon>
        <taxon>Lemnoideae</taxon>
        <taxon>Spirodela</taxon>
    </lineage>
</organism>
<sequence>MKLSEAAKTILSRIQRIEPELDPQIIGYLLLKDYGDREMIRLSFGPDLALEPLINEAKDALSGSFSVPVNAPPEVHPNFASYPPTGSALFSGSAVRVAATPLWDPHIGLEPQIALPNLYLIHGDPSGEDNHGYCGKLLHGSYFQEDPAEGHPMAGSRRRSTSMPELSPRACHYYHRGYCKHGANCRYLHDQLTPGLTPPNSRELGDEDQVIPSWSLEKLELELVDLLKSKKGHPISIATLPSAYMERYGKMLQADGYLTESQRHGKAGFNLTRLLGRLKNSIRILDRPHGQHSVMLVEDALKYMEPGNANNGVGSNVSGSQQIYLTFPSDSSFEEEDVANYFRRFGRVIDVRIPTQHKRMFGFVTFESQETARMVLSEKNPHYISGSRVLVKPYKEKSRNSDRCLLSLFLLSLSIPRSLL</sequence>
<reference evidence="10" key="1">
    <citation type="submission" date="2020-02" db="EMBL/GenBank/DDBJ databases">
        <authorList>
            <person name="Scholz U."/>
            <person name="Mascher M."/>
            <person name="Fiebig A."/>
        </authorList>
    </citation>
    <scope>NUCLEOTIDE SEQUENCE</scope>
</reference>
<dbReference type="InterPro" id="IPR036855">
    <property type="entry name" value="Znf_CCCH_sf"/>
</dbReference>
<dbReference type="EMBL" id="LR746273">
    <property type="protein sequence ID" value="CAA7404172.1"/>
    <property type="molecule type" value="Genomic_DNA"/>
</dbReference>
<keyword evidence="3 7" id="KW-0862">Zinc</keyword>
<feature type="zinc finger region" description="C3H1-type" evidence="7">
    <location>
        <begin position="165"/>
        <end position="192"/>
    </location>
</feature>
<evidence type="ECO:0000259" key="8">
    <source>
        <dbReference type="PROSITE" id="PS50102"/>
    </source>
</evidence>
<keyword evidence="2 7" id="KW-0863">Zinc-finger</keyword>
<dbReference type="Gene3D" id="4.10.1000.10">
    <property type="entry name" value="Zinc finger, CCCH-type"/>
    <property type="match status" value="1"/>
</dbReference>
<dbReference type="InterPro" id="IPR000504">
    <property type="entry name" value="RRM_dom"/>
</dbReference>
<dbReference type="Proteomes" id="UP000663760">
    <property type="component" value="Chromosome 10"/>
</dbReference>
<keyword evidence="4 6" id="KW-0694">RNA-binding</keyword>
<dbReference type="SUPFAM" id="SSF54928">
    <property type="entry name" value="RNA-binding domain, RBD"/>
    <property type="match status" value="1"/>
</dbReference>
<dbReference type="OrthoDB" id="1914176at2759"/>
<dbReference type="PANTHER" id="PTHR24009">
    <property type="entry name" value="RNA-BINDING (RRM/RBD/RNP MOTIFS)"/>
    <property type="match status" value="1"/>
</dbReference>
<name>A0A7I8L306_SPIIN</name>
<dbReference type="InterPro" id="IPR012677">
    <property type="entry name" value="Nucleotide-bd_a/b_plait_sf"/>
</dbReference>
<dbReference type="GO" id="GO:0003677">
    <property type="term" value="F:DNA binding"/>
    <property type="evidence" value="ECO:0007669"/>
    <property type="project" value="UniProtKB-KW"/>
</dbReference>
<evidence type="ECO:0000256" key="2">
    <source>
        <dbReference type="ARBA" id="ARBA00022771"/>
    </source>
</evidence>
<feature type="domain" description="C3H1-type" evidence="9">
    <location>
        <begin position="165"/>
        <end position="192"/>
    </location>
</feature>
<dbReference type="PANTHER" id="PTHR24009:SF42">
    <property type="entry name" value="ZINC FINGER CCCH DOMAIN-CONTAINING PROTEIN 18-LIKE ISOFORM X1"/>
    <property type="match status" value="1"/>
</dbReference>
<evidence type="ECO:0000256" key="6">
    <source>
        <dbReference type="PROSITE-ProRule" id="PRU00176"/>
    </source>
</evidence>
<evidence type="ECO:0000313" key="11">
    <source>
        <dbReference type="Proteomes" id="UP000663760"/>
    </source>
</evidence>
<dbReference type="PROSITE" id="PS50103">
    <property type="entry name" value="ZF_C3H1"/>
    <property type="match status" value="1"/>
</dbReference>
<dbReference type="GO" id="GO:0003723">
    <property type="term" value="F:RNA binding"/>
    <property type="evidence" value="ECO:0007669"/>
    <property type="project" value="UniProtKB-UniRule"/>
</dbReference>
<dbReference type="InterPro" id="IPR035979">
    <property type="entry name" value="RBD_domain_sf"/>
</dbReference>
<accession>A0A7I8L306</accession>
<evidence type="ECO:0000256" key="5">
    <source>
        <dbReference type="ARBA" id="ARBA00023125"/>
    </source>
</evidence>
<evidence type="ECO:0000256" key="1">
    <source>
        <dbReference type="ARBA" id="ARBA00022723"/>
    </source>
</evidence>
<protein>
    <submittedName>
        <fullName evidence="10">Uncharacterized protein</fullName>
    </submittedName>
</protein>
<evidence type="ECO:0000256" key="4">
    <source>
        <dbReference type="ARBA" id="ARBA00022884"/>
    </source>
</evidence>
<evidence type="ECO:0000313" key="10">
    <source>
        <dbReference type="EMBL" id="CAA7404172.1"/>
    </source>
</evidence>
<keyword evidence="11" id="KW-1185">Reference proteome</keyword>
<dbReference type="Pfam" id="PF12872">
    <property type="entry name" value="OST-HTH"/>
    <property type="match status" value="1"/>
</dbReference>
<dbReference type="InterPro" id="IPR056276">
    <property type="entry name" value="AtC3H46-like_PABC-like"/>
</dbReference>
<dbReference type="InterPro" id="IPR025605">
    <property type="entry name" value="OST-HTH/LOTUS_dom"/>
</dbReference>
<feature type="domain" description="RRM" evidence="8">
    <location>
        <begin position="321"/>
        <end position="396"/>
    </location>
</feature>
<dbReference type="SUPFAM" id="SSF90229">
    <property type="entry name" value="CCCH zinc finger"/>
    <property type="match status" value="1"/>
</dbReference>
<dbReference type="AlphaFoldDB" id="A0A7I8L306"/>
<gene>
    <name evidence="10" type="ORF">SI8410_10014850</name>
</gene>
<dbReference type="PROSITE" id="PS50102">
    <property type="entry name" value="RRM"/>
    <property type="match status" value="1"/>
</dbReference>
<dbReference type="SMART" id="SM00360">
    <property type="entry name" value="RRM"/>
    <property type="match status" value="1"/>
</dbReference>
<dbReference type="Pfam" id="PF23182">
    <property type="entry name" value="PABC_AtC3H46"/>
    <property type="match status" value="1"/>
</dbReference>
<keyword evidence="1 7" id="KW-0479">Metal-binding</keyword>